<comment type="caution">
    <text evidence="1">The sequence shown here is derived from an EMBL/GenBank/DDBJ whole genome shotgun (WGS) entry which is preliminary data.</text>
</comment>
<name>A0A2U2MUQ0_9BIFI</name>
<evidence type="ECO:0000313" key="2">
    <source>
        <dbReference type="Proteomes" id="UP000245753"/>
    </source>
</evidence>
<dbReference type="Proteomes" id="UP000245753">
    <property type="component" value="Unassembled WGS sequence"/>
</dbReference>
<dbReference type="AlphaFoldDB" id="A0A2U2MUQ0"/>
<accession>A0A2U2MUQ0</accession>
<proteinExistence type="predicted"/>
<sequence length="95" mass="9767">MGHYVQRTNPQWAEARKRAETALQQALGMANEAGALAARLERMTNASLQGTGVGVPVGVAAHTTTGSAHAATSSIMAAIAATNSVDVTETVYVND</sequence>
<evidence type="ECO:0000313" key="1">
    <source>
        <dbReference type="EMBL" id="PWG60598.1"/>
    </source>
</evidence>
<dbReference type="EMBL" id="QFFN01000002">
    <property type="protein sequence ID" value="PWG60598.1"/>
    <property type="molecule type" value="Genomic_DNA"/>
</dbReference>
<organism evidence="1 2">
    <name type="scientific">Bifidobacterium catulorum</name>
    <dbReference type="NCBI Taxonomy" id="1630173"/>
    <lineage>
        <taxon>Bacteria</taxon>
        <taxon>Bacillati</taxon>
        <taxon>Actinomycetota</taxon>
        <taxon>Actinomycetes</taxon>
        <taxon>Bifidobacteriales</taxon>
        <taxon>Bifidobacteriaceae</taxon>
        <taxon>Bifidobacterium</taxon>
    </lineage>
</organism>
<protein>
    <submittedName>
        <fullName evidence="1">Uncharacterized protein</fullName>
    </submittedName>
</protein>
<gene>
    <name evidence="1" type="ORF">DF200_01600</name>
</gene>
<reference evidence="1 2" key="1">
    <citation type="journal article" date="2018" name="Int. J. Syst. Evol. Microbiol.">
        <title>Bifidobacterium catulorum sp. nov., a novel taxon from the faeces of the baby common marmoset (Callithrix jacchus).</title>
        <authorList>
            <person name="Modesto M."/>
            <person name="Michelini S."/>
            <person name="Oki K."/>
            <person name="Biavati B."/>
            <person name="Watanabe K."/>
            <person name="Mattarelli P."/>
        </authorList>
    </citation>
    <scope>NUCLEOTIDE SEQUENCE [LARGE SCALE GENOMIC DNA]</scope>
    <source>
        <strain evidence="1 2">MRM 8.19</strain>
    </source>
</reference>
<dbReference type="RefSeq" id="WP_109136547.1">
    <property type="nucleotide sequence ID" value="NZ_QFFN01000002.1"/>
</dbReference>
<keyword evidence="2" id="KW-1185">Reference proteome</keyword>